<dbReference type="EMBL" id="FSQW01000001">
    <property type="protein sequence ID" value="SIN64390.1"/>
    <property type="molecule type" value="Genomic_DNA"/>
</dbReference>
<dbReference type="UniPathway" id="UPA00061">
    <property type="reaction ID" value="UER00516"/>
</dbReference>
<evidence type="ECO:0000256" key="4">
    <source>
        <dbReference type="ARBA" id="ARBA00015486"/>
    </source>
</evidence>
<evidence type="ECO:0000256" key="7">
    <source>
        <dbReference type="ARBA" id="ARBA00022679"/>
    </source>
</evidence>
<evidence type="ECO:0000313" key="10">
    <source>
        <dbReference type="EMBL" id="SIN64390.1"/>
    </source>
</evidence>
<reference evidence="11" key="1">
    <citation type="submission" date="2016-11" db="EMBL/GenBank/DDBJ databases">
        <authorList>
            <person name="Varghese N."/>
            <person name="Submissions S."/>
        </authorList>
    </citation>
    <scope>NUCLEOTIDE SEQUENCE [LARGE SCALE GENOMIC DNA]</scope>
    <source>
        <strain evidence="11">DSM 22363</strain>
    </source>
</reference>
<evidence type="ECO:0000256" key="3">
    <source>
        <dbReference type="ARBA" id="ARBA00011991"/>
    </source>
</evidence>
<keyword evidence="7 10" id="KW-0808">Transferase</keyword>
<dbReference type="OrthoDB" id="9781491at2"/>
<dbReference type="GO" id="GO:0009236">
    <property type="term" value="P:cobalamin biosynthetic process"/>
    <property type="evidence" value="ECO:0007669"/>
    <property type="project" value="UniProtKB-UniRule"/>
</dbReference>
<dbReference type="InterPro" id="IPR036087">
    <property type="entry name" value="Nict_dMeBzImd_PRibTrfase_sf"/>
</dbReference>
<dbReference type="Gene3D" id="3.40.50.10210">
    <property type="match status" value="1"/>
</dbReference>
<dbReference type="Pfam" id="PF02277">
    <property type="entry name" value="DBI_PRT"/>
    <property type="match status" value="1"/>
</dbReference>
<dbReference type="GO" id="GO:0008939">
    <property type="term" value="F:nicotinate-nucleotide-dimethylbenzimidazole phosphoribosyltransferase activity"/>
    <property type="evidence" value="ECO:0007669"/>
    <property type="project" value="UniProtKB-UniRule"/>
</dbReference>
<comment type="catalytic activity">
    <reaction evidence="8">
        <text>5,6-dimethylbenzimidazole + nicotinate beta-D-ribonucleotide = alpha-ribazole 5'-phosphate + nicotinate + H(+)</text>
        <dbReference type="Rhea" id="RHEA:11196"/>
        <dbReference type="ChEBI" id="CHEBI:15378"/>
        <dbReference type="ChEBI" id="CHEBI:15890"/>
        <dbReference type="ChEBI" id="CHEBI:32544"/>
        <dbReference type="ChEBI" id="CHEBI:57502"/>
        <dbReference type="ChEBI" id="CHEBI:57918"/>
        <dbReference type="EC" id="2.4.2.21"/>
    </reaction>
</comment>
<keyword evidence="5" id="KW-0169">Cobalamin biosynthesis</keyword>
<dbReference type="AlphaFoldDB" id="A0A1N6D0Q0"/>
<evidence type="ECO:0000256" key="2">
    <source>
        <dbReference type="ARBA" id="ARBA00007110"/>
    </source>
</evidence>
<sequence length="337" mass="34928">MTVTRETVVAHLDALAKPQGSMGHLEELAIRLAVVQQSLQPITRPRRMTLFAADHGVVESGVSAWPSAVTTVMMETIIAQKATSTALAAAQDVDVRLVDMGTIVPPAADRSSKRFRDARIAAGTANLALGPAMTKAQFQRAWAAGEEEAIRAQDHGHMLLMAGEMGIGNTTPAACLTMLLTGSDANVATGRGAGADDAILAKKRDIVARATGRAASIFDEDPMTAIAALAGFEIAAMAGYFAQGARQGSTLLLDGYVSTAAALIAEQLSPGSVQQMIAAHLSAEPGHQAALDHLGLEPLLEWQMRLGEGTGALVAVPMLDSAAALLGDVARLADILP</sequence>
<dbReference type="NCBIfam" id="TIGR03160">
    <property type="entry name" value="cobT_DBIPRT"/>
    <property type="match status" value="1"/>
</dbReference>
<keyword evidence="6 10" id="KW-0328">Glycosyltransferase</keyword>
<dbReference type="CDD" id="cd02439">
    <property type="entry name" value="DMB-PRT_CobT"/>
    <property type="match status" value="1"/>
</dbReference>
<dbReference type="STRING" id="1123272.SAMN02745824_1385"/>
<accession>A0A1N6D0Q0</accession>
<dbReference type="EC" id="2.4.2.21" evidence="3 9"/>
<proteinExistence type="inferred from homology"/>
<evidence type="ECO:0000256" key="5">
    <source>
        <dbReference type="ARBA" id="ARBA00022573"/>
    </source>
</evidence>
<dbReference type="Proteomes" id="UP000185192">
    <property type="component" value="Unassembled WGS sequence"/>
</dbReference>
<evidence type="ECO:0000313" key="11">
    <source>
        <dbReference type="Proteomes" id="UP000185192"/>
    </source>
</evidence>
<dbReference type="RefSeq" id="WP_074204304.1">
    <property type="nucleotide sequence ID" value="NZ_FSQW01000001.1"/>
</dbReference>
<name>A0A1N6D0Q0_9SPHN</name>
<dbReference type="InterPro" id="IPR017846">
    <property type="entry name" value="Nict_dMeBzImd_PRibTrfase_bact"/>
</dbReference>
<dbReference type="Gene3D" id="1.10.1610.10">
    <property type="match status" value="1"/>
</dbReference>
<evidence type="ECO:0000256" key="9">
    <source>
        <dbReference type="NCBIfam" id="TIGR03160"/>
    </source>
</evidence>
<evidence type="ECO:0000256" key="8">
    <source>
        <dbReference type="ARBA" id="ARBA00047340"/>
    </source>
</evidence>
<comment type="pathway">
    <text evidence="1">Nucleoside biosynthesis; alpha-ribazole biosynthesis; alpha-ribazole from 5,6-dimethylbenzimidazole: step 1/2.</text>
</comment>
<keyword evidence="11" id="KW-1185">Reference proteome</keyword>
<gene>
    <name evidence="10" type="ORF">SAMN02745824_1385</name>
</gene>
<dbReference type="InterPro" id="IPR023195">
    <property type="entry name" value="Nict_dMeBzImd_PRibTrfase_N"/>
</dbReference>
<protein>
    <recommendedName>
        <fullName evidence="4 9">Nicotinate-nucleotide--dimethylbenzimidazole phosphoribosyltransferase</fullName>
        <ecNumber evidence="3 9">2.4.2.21</ecNumber>
    </recommendedName>
</protein>
<dbReference type="PANTHER" id="PTHR43463:SF1">
    <property type="entry name" value="NICOTINATE-NUCLEOTIDE--DIMETHYLBENZIMIDAZOLE PHOSPHORIBOSYLTRANSFERASE"/>
    <property type="match status" value="1"/>
</dbReference>
<dbReference type="SUPFAM" id="SSF52733">
    <property type="entry name" value="Nicotinate mononucleotide:5,6-dimethylbenzimidazole phosphoribosyltransferase (CobT)"/>
    <property type="match status" value="1"/>
</dbReference>
<evidence type="ECO:0000256" key="6">
    <source>
        <dbReference type="ARBA" id="ARBA00022676"/>
    </source>
</evidence>
<dbReference type="InterPro" id="IPR003200">
    <property type="entry name" value="Nict_dMeBzImd_PRibTrfase"/>
</dbReference>
<comment type="similarity">
    <text evidence="2">Belongs to the CobT family.</text>
</comment>
<evidence type="ECO:0000256" key="1">
    <source>
        <dbReference type="ARBA" id="ARBA00005049"/>
    </source>
</evidence>
<organism evidence="10 11">
    <name type="scientific">Parasphingorhabdus marina DSM 22363</name>
    <dbReference type="NCBI Taxonomy" id="1123272"/>
    <lineage>
        <taxon>Bacteria</taxon>
        <taxon>Pseudomonadati</taxon>
        <taxon>Pseudomonadota</taxon>
        <taxon>Alphaproteobacteria</taxon>
        <taxon>Sphingomonadales</taxon>
        <taxon>Sphingomonadaceae</taxon>
        <taxon>Parasphingorhabdus</taxon>
    </lineage>
</organism>
<dbReference type="PANTHER" id="PTHR43463">
    <property type="entry name" value="NICOTINATE-NUCLEOTIDE--DIMETHYLBENZIMIDAZOLE PHOSPHORIBOSYLTRANSFERASE"/>
    <property type="match status" value="1"/>
</dbReference>
<dbReference type="NCBIfam" id="NF000996">
    <property type="entry name" value="PRK00105.1"/>
    <property type="match status" value="1"/>
</dbReference>